<dbReference type="Pfam" id="PF00657">
    <property type="entry name" value="Lipase_GDSL"/>
    <property type="match status" value="1"/>
</dbReference>
<dbReference type="InterPro" id="IPR036514">
    <property type="entry name" value="SGNH_hydro_sf"/>
</dbReference>
<protein>
    <submittedName>
        <fullName evidence="5">Uncharacterized protein</fullName>
    </submittedName>
</protein>
<dbReference type="GO" id="GO:0016788">
    <property type="term" value="F:hydrolase activity, acting on ester bonds"/>
    <property type="evidence" value="ECO:0007669"/>
    <property type="project" value="InterPro"/>
</dbReference>
<keyword evidence="4" id="KW-0732">Signal</keyword>
<comment type="similarity">
    <text evidence="1">Belongs to the 'GDSL' lipolytic enzyme family.</text>
</comment>
<dbReference type="Proteomes" id="UP000316621">
    <property type="component" value="Chromosome 6"/>
</dbReference>
<dbReference type="EMBL" id="CM010720">
    <property type="protein sequence ID" value="RZC65684.1"/>
    <property type="molecule type" value="Genomic_DNA"/>
</dbReference>
<proteinExistence type="inferred from homology"/>
<gene>
    <name evidence="5" type="ORF">C5167_009373</name>
</gene>
<dbReference type="GO" id="GO:0016042">
    <property type="term" value="P:lipid catabolic process"/>
    <property type="evidence" value="ECO:0007669"/>
    <property type="project" value="UniProtKB-KW"/>
</dbReference>
<sequence length="319" mass="35335">MAHNFLSLLFSLFLISAFSCSDGQMVPAAFSFGDFLADVGNNNHIKLSVIKANFPHNGVDYPGGKATGRFSNGKNSADFLAEKLGFTTPLLPYLSIAPSSNSKAFLGGLGNNEMQKHFAKSLFAIVIGSNDLINYFKSGSDLRKQYTPPRFTDLMVATLKDQLKRIYNLGARKFVVIGAGAIGCSPAQRYQNNTGGCYEETNYWSIQYNEGVKSILQGMKSELTINYAFLDSYSLLLDFIQKPASYRFKEVKSACCGLGNLNARVPCLPVAKYCNNRDEHIFWDFYHPTEAAARIFGDTIFDGSQQFMFPINVRQLVAI</sequence>
<evidence type="ECO:0000256" key="2">
    <source>
        <dbReference type="ARBA" id="ARBA00022801"/>
    </source>
</evidence>
<reference evidence="5 6" key="1">
    <citation type="journal article" date="2018" name="Science">
        <title>The opium poppy genome and morphinan production.</title>
        <authorList>
            <person name="Guo L."/>
            <person name="Winzer T."/>
            <person name="Yang X."/>
            <person name="Li Y."/>
            <person name="Ning Z."/>
            <person name="He Z."/>
            <person name="Teodor R."/>
            <person name="Lu Y."/>
            <person name="Bowser T.A."/>
            <person name="Graham I.A."/>
            <person name="Ye K."/>
        </authorList>
    </citation>
    <scope>NUCLEOTIDE SEQUENCE [LARGE SCALE GENOMIC DNA]</scope>
    <source>
        <strain evidence="6">cv. HN1</strain>
        <tissue evidence="5">Leaves</tissue>
    </source>
</reference>
<accession>A0A4Y7JX76</accession>
<evidence type="ECO:0000256" key="1">
    <source>
        <dbReference type="ARBA" id="ARBA00008668"/>
    </source>
</evidence>
<name>A0A4Y7JX76_PAPSO</name>
<evidence type="ECO:0000313" key="6">
    <source>
        <dbReference type="Proteomes" id="UP000316621"/>
    </source>
</evidence>
<evidence type="ECO:0000256" key="4">
    <source>
        <dbReference type="SAM" id="SignalP"/>
    </source>
</evidence>
<evidence type="ECO:0000313" key="5">
    <source>
        <dbReference type="EMBL" id="RZC65684.1"/>
    </source>
</evidence>
<organism evidence="5 6">
    <name type="scientific">Papaver somniferum</name>
    <name type="common">Opium poppy</name>
    <dbReference type="NCBI Taxonomy" id="3469"/>
    <lineage>
        <taxon>Eukaryota</taxon>
        <taxon>Viridiplantae</taxon>
        <taxon>Streptophyta</taxon>
        <taxon>Embryophyta</taxon>
        <taxon>Tracheophyta</taxon>
        <taxon>Spermatophyta</taxon>
        <taxon>Magnoliopsida</taxon>
        <taxon>Ranunculales</taxon>
        <taxon>Papaveraceae</taxon>
        <taxon>Papaveroideae</taxon>
        <taxon>Papaver</taxon>
    </lineage>
</organism>
<keyword evidence="3" id="KW-0442">Lipid degradation</keyword>
<dbReference type="AlphaFoldDB" id="A0A4Y7JX76"/>
<keyword evidence="6" id="KW-1185">Reference proteome</keyword>
<feature type="signal peptide" evidence="4">
    <location>
        <begin position="1"/>
        <end position="23"/>
    </location>
</feature>
<dbReference type="SUPFAM" id="SSF52266">
    <property type="entry name" value="SGNH hydrolase"/>
    <property type="match status" value="1"/>
</dbReference>
<dbReference type="Gramene" id="RZC65684">
    <property type="protein sequence ID" value="RZC65684"/>
    <property type="gene ID" value="C5167_009373"/>
</dbReference>
<keyword evidence="2" id="KW-0378">Hydrolase</keyword>
<dbReference type="PANTHER" id="PTHR45648:SF106">
    <property type="entry name" value="ANTHER-SPECIFIC PROLINE-RICH PROTEIN APG"/>
    <property type="match status" value="1"/>
</dbReference>
<dbReference type="OMA" id="CANRMTH"/>
<keyword evidence="3" id="KW-0443">Lipid metabolism</keyword>
<dbReference type="InterPro" id="IPR035669">
    <property type="entry name" value="SGNH_plant_lipase-like"/>
</dbReference>
<dbReference type="PANTHER" id="PTHR45648">
    <property type="entry name" value="GDSL LIPASE/ACYLHYDROLASE FAMILY PROTEIN (AFU_ORTHOLOGUE AFUA_4G14700)"/>
    <property type="match status" value="1"/>
</dbReference>
<dbReference type="InterPro" id="IPR001087">
    <property type="entry name" value="GDSL"/>
</dbReference>
<dbReference type="InterPro" id="IPR051058">
    <property type="entry name" value="GDSL_Est/Lipase"/>
</dbReference>
<dbReference type="Gene3D" id="3.40.50.1110">
    <property type="entry name" value="SGNH hydrolase"/>
    <property type="match status" value="1"/>
</dbReference>
<evidence type="ECO:0000256" key="3">
    <source>
        <dbReference type="ARBA" id="ARBA00022963"/>
    </source>
</evidence>
<feature type="chain" id="PRO_5021501004" evidence="4">
    <location>
        <begin position="24"/>
        <end position="319"/>
    </location>
</feature>
<dbReference type="STRING" id="3469.A0A4Y7JX76"/>
<dbReference type="CDD" id="cd01837">
    <property type="entry name" value="SGNH_plant_lipase_like"/>
    <property type="match status" value="1"/>
</dbReference>